<sequence length="80" mass="8214">MALSREAGDGQSRAPFPGRACHRVACIGSAAACPKTAGTASLAPRAMAVVSKGQRAKCSQEPLQTEIVEKPTPPCHLQSA</sequence>
<protein>
    <submittedName>
        <fullName evidence="1">Uncharacterized protein</fullName>
    </submittedName>
</protein>
<evidence type="ECO:0000313" key="2">
    <source>
        <dbReference type="Proteomes" id="UP001176941"/>
    </source>
</evidence>
<reference evidence="1" key="1">
    <citation type="submission" date="2023-04" db="EMBL/GenBank/DDBJ databases">
        <authorList>
            <consortium name="ELIXIR-Norway"/>
        </authorList>
    </citation>
    <scope>NUCLEOTIDE SEQUENCE [LARGE SCALE GENOMIC DNA]</scope>
</reference>
<dbReference type="EMBL" id="OX459967">
    <property type="protein sequence ID" value="CAI9171825.1"/>
    <property type="molecule type" value="Genomic_DNA"/>
</dbReference>
<keyword evidence="2" id="KW-1185">Reference proteome</keyword>
<gene>
    <name evidence="1" type="ORF">MRATA1EN1_LOCUS20787</name>
</gene>
<dbReference type="Proteomes" id="UP001176941">
    <property type="component" value="Chromosome 31"/>
</dbReference>
<organism evidence="1 2">
    <name type="scientific">Rangifer tarandus platyrhynchus</name>
    <name type="common">Svalbard reindeer</name>
    <dbReference type="NCBI Taxonomy" id="3082113"/>
    <lineage>
        <taxon>Eukaryota</taxon>
        <taxon>Metazoa</taxon>
        <taxon>Chordata</taxon>
        <taxon>Craniata</taxon>
        <taxon>Vertebrata</taxon>
        <taxon>Euteleostomi</taxon>
        <taxon>Mammalia</taxon>
        <taxon>Eutheria</taxon>
        <taxon>Laurasiatheria</taxon>
        <taxon>Artiodactyla</taxon>
        <taxon>Ruminantia</taxon>
        <taxon>Pecora</taxon>
        <taxon>Cervidae</taxon>
        <taxon>Odocoileinae</taxon>
        <taxon>Rangifer</taxon>
    </lineage>
</organism>
<proteinExistence type="predicted"/>
<name>A0ABN8ZD39_RANTA</name>
<accession>A0ABN8ZD39</accession>
<evidence type="ECO:0000313" key="1">
    <source>
        <dbReference type="EMBL" id="CAI9171825.1"/>
    </source>
</evidence>